<accession>A0AAF0X613</accession>
<dbReference type="Proteomes" id="UP000077755">
    <property type="component" value="Chromosome 5"/>
</dbReference>
<dbReference type="PANTHER" id="PTHR33743">
    <property type="entry name" value="PROTEIN GOLVEN 6-RELATED"/>
    <property type="match status" value="1"/>
</dbReference>
<proteinExistence type="predicted"/>
<feature type="chain" id="PRO_5042163672" evidence="2">
    <location>
        <begin position="23"/>
        <end position="116"/>
    </location>
</feature>
<sequence>MKKISFLFSLMLLTTLLHEAQGLKSRKLLTETANSSSTSASKNHQEIEGNLNGMKVNGEMNTSATTKQIEGHGKQENFSVKSSPVQVEAAPKHYPDVLDIAGMDYSPARRKSPIHN</sequence>
<feature type="compositionally biased region" description="Low complexity" evidence="1">
    <location>
        <begin position="32"/>
        <end position="42"/>
    </location>
</feature>
<feature type="signal peptide" evidence="2">
    <location>
        <begin position="1"/>
        <end position="22"/>
    </location>
</feature>
<name>A0AAF0X613_DAUCS</name>
<dbReference type="AlphaFoldDB" id="A0AAF0X613"/>
<dbReference type="KEGG" id="dcr:108222390"/>
<feature type="region of interest" description="Disordered" evidence="1">
    <location>
        <begin position="30"/>
        <end position="86"/>
    </location>
</feature>
<dbReference type="EMBL" id="CP093347">
    <property type="protein sequence ID" value="WOH00984.1"/>
    <property type="molecule type" value="Genomic_DNA"/>
</dbReference>
<keyword evidence="2" id="KW-0732">Signal</keyword>
<evidence type="ECO:0000313" key="4">
    <source>
        <dbReference type="Proteomes" id="UP000077755"/>
    </source>
</evidence>
<keyword evidence="4" id="KW-1185">Reference proteome</keyword>
<feature type="compositionally biased region" description="Polar residues" evidence="1">
    <location>
        <begin position="59"/>
        <end position="68"/>
    </location>
</feature>
<evidence type="ECO:0000256" key="1">
    <source>
        <dbReference type="SAM" id="MobiDB-lite"/>
    </source>
</evidence>
<gene>
    <name evidence="3" type="ORF">DCAR_0520362</name>
</gene>
<reference evidence="3" key="1">
    <citation type="journal article" date="2016" name="Nat. Genet.">
        <title>A high-quality carrot genome assembly provides new insights into carotenoid accumulation and asterid genome evolution.</title>
        <authorList>
            <person name="Iorizzo M."/>
            <person name="Ellison S."/>
            <person name="Senalik D."/>
            <person name="Zeng P."/>
            <person name="Satapoomin P."/>
            <person name="Huang J."/>
            <person name="Bowman M."/>
            <person name="Iovene M."/>
            <person name="Sanseverino W."/>
            <person name="Cavagnaro P."/>
            <person name="Yildiz M."/>
            <person name="Macko-Podgorni A."/>
            <person name="Moranska E."/>
            <person name="Grzebelus E."/>
            <person name="Grzebelus D."/>
            <person name="Ashrafi H."/>
            <person name="Zheng Z."/>
            <person name="Cheng S."/>
            <person name="Spooner D."/>
            <person name="Van Deynze A."/>
            <person name="Simon P."/>
        </authorList>
    </citation>
    <scope>NUCLEOTIDE SEQUENCE</scope>
    <source>
        <tissue evidence="3">Leaf</tissue>
    </source>
</reference>
<feature type="compositionally biased region" description="Polar residues" evidence="1">
    <location>
        <begin position="76"/>
        <end position="85"/>
    </location>
</feature>
<evidence type="ECO:0000313" key="3">
    <source>
        <dbReference type="EMBL" id="WOH00984.1"/>
    </source>
</evidence>
<organism evidence="3 4">
    <name type="scientific">Daucus carota subsp. sativus</name>
    <name type="common">Carrot</name>
    <dbReference type="NCBI Taxonomy" id="79200"/>
    <lineage>
        <taxon>Eukaryota</taxon>
        <taxon>Viridiplantae</taxon>
        <taxon>Streptophyta</taxon>
        <taxon>Embryophyta</taxon>
        <taxon>Tracheophyta</taxon>
        <taxon>Spermatophyta</taxon>
        <taxon>Magnoliopsida</taxon>
        <taxon>eudicotyledons</taxon>
        <taxon>Gunneridae</taxon>
        <taxon>Pentapetalae</taxon>
        <taxon>asterids</taxon>
        <taxon>campanulids</taxon>
        <taxon>Apiales</taxon>
        <taxon>Apiaceae</taxon>
        <taxon>Apioideae</taxon>
        <taxon>Scandiceae</taxon>
        <taxon>Daucinae</taxon>
        <taxon>Daucus</taxon>
        <taxon>Daucus sect. Daucus</taxon>
    </lineage>
</organism>
<dbReference type="PANTHER" id="PTHR33743:SF19">
    <property type="entry name" value="PROTEIN GOLVEN 6"/>
    <property type="match status" value="1"/>
</dbReference>
<protein>
    <submittedName>
        <fullName evidence="3">Uncharacterized protein</fullName>
    </submittedName>
</protein>
<reference evidence="3" key="2">
    <citation type="submission" date="2022-03" db="EMBL/GenBank/DDBJ databases">
        <title>Draft title - Genomic analysis of global carrot germplasm unveils the trajectory of domestication and the origin of high carotenoid orange carrot.</title>
        <authorList>
            <person name="Iorizzo M."/>
            <person name="Ellison S."/>
            <person name="Senalik D."/>
            <person name="Macko-Podgorni A."/>
            <person name="Grzebelus D."/>
            <person name="Bostan H."/>
            <person name="Rolling W."/>
            <person name="Curaba J."/>
            <person name="Simon P."/>
        </authorList>
    </citation>
    <scope>NUCLEOTIDE SEQUENCE</scope>
    <source>
        <tissue evidence="3">Leaf</tissue>
    </source>
</reference>
<evidence type="ECO:0000256" key="2">
    <source>
        <dbReference type="SAM" id="SignalP"/>
    </source>
</evidence>